<dbReference type="PANTHER" id="PTHR36520">
    <property type="entry name" value="PROTEIN CBG13000-RELATED"/>
    <property type="match status" value="1"/>
</dbReference>
<gene>
    <name evidence="2" type="primary">Necator_chrX.g21227</name>
    <name evidence="2" type="ORF">RB195_021066</name>
</gene>
<evidence type="ECO:0000313" key="3">
    <source>
        <dbReference type="Proteomes" id="UP001303046"/>
    </source>
</evidence>
<evidence type="ECO:0000256" key="1">
    <source>
        <dbReference type="SAM" id="SignalP"/>
    </source>
</evidence>
<protein>
    <submittedName>
        <fullName evidence="2">Uncharacterized protein</fullName>
    </submittedName>
</protein>
<dbReference type="Proteomes" id="UP001303046">
    <property type="component" value="Unassembled WGS sequence"/>
</dbReference>
<organism evidence="2 3">
    <name type="scientific">Necator americanus</name>
    <name type="common">Human hookworm</name>
    <dbReference type="NCBI Taxonomy" id="51031"/>
    <lineage>
        <taxon>Eukaryota</taxon>
        <taxon>Metazoa</taxon>
        <taxon>Ecdysozoa</taxon>
        <taxon>Nematoda</taxon>
        <taxon>Chromadorea</taxon>
        <taxon>Rhabditida</taxon>
        <taxon>Rhabditina</taxon>
        <taxon>Rhabditomorpha</taxon>
        <taxon>Strongyloidea</taxon>
        <taxon>Ancylostomatidae</taxon>
        <taxon>Bunostominae</taxon>
        <taxon>Necator</taxon>
    </lineage>
</organism>
<name>A0ABR1E978_NECAM</name>
<keyword evidence="3" id="KW-1185">Reference proteome</keyword>
<evidence type="ECO:0000313" key="2">
    <source>
        <dbReference type="EMBL" id="KAK6759219.1"/>
    </source>
</evidence>
<proteinExistence type="predicted"/>
<feature type="signal peptide" evidence="1">
    <location>
        <begin position="1"/>
        <end position="18"/>
    </location>
</feature>
<keyword evidence="1" id="KW-0732">Signal</keyword>
<accession>A0ABR1E978</accession>
<dbReference type="EMBL" id="JAVFWL010000006">
    <property type="protein sequence ID" value="KAK6759219.1"/>
    <property type="molecule type" value="Genomic_DNA"/>
</dbReference>
<reference evidence="2 3" key="1">
    <citation type="submission" date="2023-08" db="EMBL/GenBank/DDBJ databases">
        <title>A Necator americanus chromosomal reference genome.</title>
        <authorList>
            <person name="Ilik V."/>
            <person name="Petrzelkova K.J."/>
            <person name="Pardy F."/>
            <person name="Fuh T."/>
            <person name="Niatou-Singa F.S."/>
            <person name="Gouil Q."/>
            <person name="Baker L."/>
            <person name="Ritchie M.E."/>
            <person name="Jex A.R."/>
            <person name="Gazzola D."/>
            <person name="Li H."/>
            <person name="Toshio Fujiwara R."/>
            <person name="Zhan B."/>
            <person name="Aroian R.V."/>
            <person name="Pafco B."/>
            <person name="Schwarz E.M."/>
        </authorList>
    </citation>
    <scope>NUCLEOTIDE SEQUENCE [LARGE SCALE GENOMIC DNA]</scope>
    <source>
        <strain evidence="2 3">Aroian</strain>
        <tissue evidence="2">Whole animal</tissue>
    </source>
</reference>
<feature type="chain" id="PRO_5046852797" evidence="1">
    <location>
        <begin position="19"/>
        <end position="421"/>
    </location>
</feature>
<comment type="caution">
    <text evidence="2">The sequence shown here is derived from an EMBL/GenBank/DDBJ whole genome shotgun (WGS) entry which is preliminary data.</text>
</comment>
<dbReference type="PANTHER" id="PTHR36520:SF2">
    <property type="entry name" value="CONSERVED SECRETED PROTEIN"/>
    <property type="match status" value="1"/>
</dbReference>
<sequence length="421" mass="48313">MMRMMITMFFCIPARAMAEEHTISNKELFPRQLQTLSEKLTVHEEGDNEDNGHKANTEIGRNTLYDFLYKRLYENASGKPKKKTLAPNVYMIPGPQEPLPGRSHLGDYWPVFPFHNQFSGGLDLDPSVSRHIGGDMNIAVPSWGMLDIYGRFFNRIHDTTTKFGYLNQPVNMLDLDKEDFIRLMSDPSLQYNRNAQPRLPLGKLAKTYVPVTCKPPMCNPYHMNFGFGMEHDYGGNDGVEGDIDVPIPISKGVAYRFPFSGKIYAFRDNVTVTYGHNIAPIDPFMSMFEYQKHRDPGLAIPRTRRSVPSEKVWLHEAAAATYKKHLETNTKIDIERSAIKENLSKILLSLGSLAYTPFNRADEENSVFFNDLDQTYLPPVNSYLYGSHIRPWPRKDFLRRQSMPIWGDNFNNLLNSPLLFL</sequence>